<dbReference type="Proteomes" id="UP001460270">
    <property type="component" value="Unassembled WGS sequence"/>
</dbReference>
<dbReference type="PANTHER" id="PTHR43215:SF14">
    <property type="entry name" value="RADIAL SPOKE HEAD 1 HOMOLOG"/>
    <property type="match status" value="1"/>
</dbReference>
<dbReference type="AlphaFoldDB" id="A0AAW0PC32"/>
<feature type="region of interest" description="Disordered" evidence="2">
    <location>
        <begin position="1"/>
        <end position="34"/>
    </location>
</feature>
<feature type="compositionally biased region" description="Basic and acidic residues" evidence="2">
    <location>
        <begin position="20"/>
        <end position="31"/>
    </location>
</feature>
<keyword evidence="4" id="KW-1185">Reference proteome</keyword>
<sequence>MSDVGSDDLDNEQNQLGEYEGERNDAGERHGLGKAVLPKGSVYEGYYQNGKRHGQGTYRFKSGARYVGSYFQNMKHGEGTFYYPDGSKYEGSWVEDLRQGHGIYTYANGDTYDGQWHKHLRHGQGTYHYHSTGSKYKGSWENGKMDSEGEYIHSNHRYQGNFIRNKPSGPGKYVFELGCEQHGEFIPLEQAAHEEDSRSRRSLKSPYPDDVEEDKGEGEWGEMNQTTNVKWIPKYISGPTYNTPPSGLRRDVDVA</sequence>
<proteinExistence type="predicted"/>
<reference evidence="4" key="1">
    <citation type="submission" date="2024-04" db="EMBL/GenBank/DDBJ databases">
        <title>Salinicola lusitanus LLJ914,a marine bacterium isolated from the Okinawa Trough.</title>
        <authorList>
            <person name="Li J."/>
        </authorList>
    </citation>
    <scope>NUCLEOTIDE SEQUENCE [LARGE SCALE GENOMIC DNA]</scope>
</reference>
<accession>A0AAW0PC32</accession>
<dbReference type="Gene3D" id="2.20.110.10">
    <property type="entry name" value="Histone H3 K4-specific methyltransferase SET7/9 N-terminal domain"/>
    <property type="match status" value="3"/>
</dbReference>
<feature type="compositionally biased region" description="Acidic residues" evidence="2">
    <location>
        <begin position="1"/>
        <end position="11"/>
    </location>
</feature>
<evidence type="ECO:0000256" key="1">
    <source>
        <dbReference type="ARBA" id="ARBA00022737"/>
    </source>
</evidence>
<organism evidence="3 4">
    <name type="scientific">Mugilogobius chulae</name>
    <name type="common">yellowstripe goby</name>
    <dbReference type="NCBI Taxonomy" id="88201"/>
    <lineage>
        <taxon>Eukaryota</taxon>
        <taxon>Metazoa</taxon>
        <taxon>Chordata</taxon>
        <taxon>Craniata</taxon>
        <taxon>Vertebrata</taxon>
        <taxon>Euteleostomi</taxon>
        <taxon>Actinopterygii</taxon>
        <taxon>Neopterygii</taxon>
        <taxon>Teleostei</taxon>
        <taxon>Neoteleostei</taxon>
        <taxon>Acanthomorphata</taxon>
        <taxon>Gobiaria</taxon>
        <taxon>Gobiiformes</taxon>
        <taxon>Gobioidei</taxon>
        <taxon>Gobiidae</taxon>
        <taxon>Gobionellinae</taxon>
        <taxon>Mugilogobius</taxon>
    </lineage>
</organism>
<dbReference type="InterPro" id="IPR003409">
    <property type="entry name" value="MORN"/>
</dbReference>
<evidence type="ECO:0000256" key="2">
    <source>
        <dbReference type="SAM" id="MobiDB-lite"/>
    </source>
</evidence>
<gene>
    <name evidence="3" type="ORF">WMY93_009882</name>
</gene>
<protein>
    <recommendedName>
        <fullName evidence="5">Radial spoke head 1 homolog</fullName>
    </recommendedName>
</protein>
<dbReference type="GO" id="GO:0035082">
    <property type="term" value="P:axoneme assembly"/>
    <property type="evidence" value="ECO:0007669"/>
    <property type="project" value="TreeGrafter"/>
</dbReference>
<evidence type="ECO:0008006" key="5">
    <source>
        <dbReference type="Google" id="ProtNLM"/>
    </source>
</evidence>
<dbReference type="SMART" id="SM00698">
    <property type="entry name" value="MORN"/>
    <property type="match status" value="7"/>
</dbReference>
<feature type="compositionally biased region" description="Acidic residues" evidence="2">
    <location>
        <begin position="209"/>
        <end position="220"/>
    </location>
</feature>
<name>A0AAW0PC32_9GOBI</name>
<dbReference type="GO" id="GO:0007286">
    <property type="term" value="P:spermatid development"/>
    <property type="evidence" value="ECO:0007669"/>
    <property type="project" value="TreeGrafter"/>
</dbReference>
<dbReference type="GO" id="GO:0005634">
    <property type="term" value="C:nucleus"/>
    <property type="evidence" value="ECO:0007669"/>
    <property type="project" value="TreeGrafter"/>
</dbReference>
<evidence type="ECO:0000313" key="4">
    <source>
        <dbReference type="Proteomes" id="UP001460270"/>
    </source>
</evidence>
<dbReference type="PANTHER" id="PTHR43215">
    <property type="entry name" value="RADIAL SPOKE HEAD 1 HOMOLOG"/>
    <property type="match status" value="1"/>
</dbReference>
<evidence type="ECO:0000313" key="3">
    <source>
        <dbReference type="EMBL" id="KAK7918598.1"/>
    </source>
</evidence>
<dbReference type="EMBL" id="JBBPFD010000007">
    <property type="protein sequence ID" value="KAK7918598.1"/>
    <property type="molecule type" value="Genomic_DNA"/>
</dbReference>
<dbReference type="Pfam" id="PF02493">
    <property type="entry name" value="MORN"/>
    <property type="match status" value="7"/>
</dbReference>
<dbReference type="SUPFAM" id="SSF82185">
    <property type="entry name" value="Histone H3 K4-specific methyltransferase SET7/9 N-terminal domain"/>
    <property type="match status" value="2"/>
</dbReference>
<dbReference type="GO" id="GO:0031514">
    <property type="term" value="C:motile cilium"/>
    <property type="evidence" value="ECO:0007669"/>
    <property type="project" value="TreeGrafter"/>
</dbReference>
<comment type="caution">
    <text evidence="3">The sequence shown here is derived from an EMBL/GenBank/DDBJ whole genome shotgun (WGS) entry which is preliminary data.</text>
</comment>
<feature type="region of interest" description="Disordered" evidence="2">
    <location>
        <begin position="190"/>
        <end position="255"/>
    </location>
</feature>
<keyword evidence="1" id="KW-0677">Repeat</keyword>